<name>A0A8S5VJU1_9CAUD</name>
<sequence>MDAFQYEIYRAQLCNMHNGICATCPLNSDGKSLGCALCNYGMIKVIERTQKLIEWAEKWPCTRQDVLERYFSDAPMKNGIINICPKKIDKSYKSKCVKNGKPCEQCKKDYWLEGVNNGK</sequence>
<accession>A0A8S5VJU1</accession>
<dbReference type="EMBL" id="BK035253">
    <property type="protein sequence ID" value="DAG89101.1"/>
    <property type="molecule type" value="Genomic_DNA"/>
</dbReference>
<proteinExistence type="predicted"/>
<organism evidence="1">
    <name type="scientific">Ackermannviridae sp</name>
    <dbReference type="NCBI Taxonomy" id="2831612"/>
    <lineage>
        <taxon>Viruses</taxon>
        <taxon>Duplodnaviria</taxon>
        <taxon>Heunggongvirae</taxon>
        <taxon>Uroviricota</taxon>
        <taxon>Caudoviricetes</taxon>
        <taxon>Pantevenvirales</taxon>
        <taxon>Ackermannviridae</taxon>
    </lineage>
</organism>
<evidence type="ECO:0000313" key="1">
    <source>
        <dbReference type="EMBL" id="DAG89101.1"/>
    </source>
</evidence>
<protein>
    <submittedName>
        <fullName evidence="1">Uncharacterized protein</fullName>
    </submittedName>
</protein>
<reference evidence="1" key="1">
    <citation type="journal article" date="2021" name="Proc. Natl. Acad. Sci. U.S.A.">
        <title>A Catalog of Tens of Thousands of Viruses from Human Metagenomes Reveals Hidden Associations with Chronic Diseases.</title>
        <authorList>
            <person name="Tisza M.J."/>
            <person name="Buck C.B."/>
        </authorList>
    </citation>
    <scope>NUCLEOTIDE SEQUENCE</scope>
    <source>
        <strain evidence="1">CtfgE36</strain>
    </source>
</reference>